<name>A0A5J5FZV3_9GAMM</name>
<gene>
    <name evidence="1" type="ORF">FJU30_11145</name>
</gene>
<evidence type="ECO:0000313" key="2">
    <source>
        <dbReference type="Proteomes" id="UP000335415"/>
    </source>
</evidence>
<dbReference type="OrthoDB" id="5829996at2"/>
<dbReference type="GO" id="GO:0016740">
    <property type="term" value="F:transferase activity"/>
    <property type="evidence" value="ECO:0007669"/>
    <property type="project" value="UniProtKB-KW"/>
</dbReference>
<dbReference type="Proteomes" id="UP000335415">
    <property type="component" value="Unassembled WGS sequence"/>
</dbReference>
<comment type="caution">
    <text evidence="1">The sequence shown here is derived from an EMBL/GenBank/DDBJ whole genome shotgun (WGS) entry which is preliminary data.</text>
</comment>
<dbReference type="EMBL" id="VYKJ01000005">
    <property type="protein sequence ID" value="KAA8999852.1"/>
    <property type="molecule type" value="Genomic_DNA"/>
</dbReference>
<dbReference type="InterPro" id="IPR029044">
    <property type="entry name" value="Nucleotide-diphossugar_trans"/>
</dbReference>
<reference evidence="1 2" key="1">
    <citation type="submission" date="2019-09" db="EMBL/GenBank/DDBJ databases">
        <authorList>
            <person name="Li Y."/>
        </authorList>
    </citation>
    <scope>NUCLEOTIDE SEQUENCE [LARGE SCALE GENOMIC DNA]</scope>
    <source>
        <strain evidence="1 2">L3-3HA</strain>
    </source>
</reference>
<proteinExistence type="predicted"/>
<accession>A0A5J5FZV3</accession>
<protein>
    <submittedName>
        <fullName evidence="1">Glycosyl transferase</fullName>
    </submittedName>
</protein>
<dbReference type="SUPFAM" id="SSF53448">
    <property type="entry name" value="Nucleotide-diphospho-sugar transferases"/>
    <property type="match status" value="1"/>
</dbReference>
<organism evidence="1 2">
    <name type="scientific">Affinibrenneria salicis</name>
    <dbReference type="NCBI Taxonomy" id="2590031"/>
    <lineage>
        <taxon>Bacteria</taxon>
        <taxon>Pseudomonadati</taxon>
        <taxon>Pseudomonadota</taxon>
        <taxon>Gammaproteobacteria</taxon>
        <taxon>Enterobacterales</taxon>
        <taxon>Pectobacteriaceae</taxon>
        <taxon>Affinibrenneria</taxon>
    </lineage>
</organism>
<sequence length="284" mass="32562">MVVNESNAILVVLYNKLPGESTTLNMLLEHEFPNSSILIHNNGPKEIRFENDHRLYLLKEIFNKVESVNCLENKPLSSIYNEFIQSNKHVNQYVILDDDTEMTNSFFLAMNSHDDIDVELPKIKSSFDGEIYYPVSSGRIISGDGNLDSTSTISIGSGLIIKKKLVDKFCKYNMTLFDENFALYGVDFSFFRRIYKLNSMGENIEMRSTSVLKHSLSRLEGASSKNAFRHIERILDVAITARQYPSIKSYYILLRCLINEIYGFNLKNTLVILKAFLNGKHPRC</sequence>
<keyword evidence="1" id="KW-0808">Transferase</keyword>
<dbReference type="RefSeq" id="WP_150435053.1">
    <property type="nucleotide sequence ID" value="NZ_VYKJ01000005.1"/>
</dbReference>
<dbReference type="AlphaFoldDB" id="A0A5J5FZV3"/>
<keyword evidence="2" id="KW-1185">Reference proteome</keyword>
<evidence type="ECO:0000313" key="1">
    <source>
        <dbReference type="EMBL" id="KAA8999852.1"/>
    </source>
</evidence>